<proteinExistence type="predicted"/>
<gene>
    <name evidence="1" type="ORF">Acr_18g0001780</name>
</gene>
<dbReference type="Proteomes" id="UP000585474">
    <property type="component" value="Unassembled WGS sequence"/>
</dbReference>
<accession>A0A7J0G5D6</accession>
<dbReference type="EMBL" id="BJWL01000018">
    <property type="protein sequence ID" value="GFZ06008.1"/>
    <property type="molecule type" value="Genomic_DNA"/>
</dbReference>
<comment type="caution">
    <text evidence="1">The sequence shown here is derived from an EMBL/GenBank/DDBJ whole genome shotgun (WGS) entry which is preliminary data.</text>
</comment>
<evidence type="ECO:0000313" key="1">
    <source>
        <dbReference type="EMBL" id="GFZ06008.1"/>
    </source>
</evidence>
<organism evidence="1 2">
    <name type="scientific">Actinidia rufa</name>
    <dbReference type="NCBI Taxonomy" id="165716"/>
    <lineage>
        <taxon>Eukaryota</taxon>
        <taxon>Viridiplantae</taxon>
        <taxon>Streptophyta</taxon>
        <taxon>Embryophyta</taxon>
        <taxon>Tracheophyta</taxon>
        <taxon>Spermatophyta</taxon>
        <taxon>Magnoliopsida</taxon>
        <taxon>eudicotyledons</taxon>
        <taxon>Gunneridae</taxon>
        <taxon>Pentapetalae</taxon>
        <taxon>asterids</taxon>
        <taxon>Ericales</taxon>
        <taxon>Actinidiaceae</taxon>
        <taxon>Actinidia</taxon>
    </lineage>
</organism>
<dbReference type="OrthoDB" id="1482786at2759"/>
<evidence type="ECO:0000313" key="2">
    <source>
        <dbReference type="Proteomes" id="UP000585474"/>
    </source>
</evidence>
<sequence>MKYLRLHKCRLPQDEPCDVSIETGIGHGTSIGSKQSGDDTHKVKGLVKAMERIMKTRELRYKQQQQPSSTVGDN</sequence>
<reference evidence="1 2" key="1">
    <citation type="submission" date="2019-07" db="EMBL/GenBank/DDBJ databases">
        <title>De Novo Assembly of kiwifruit Actinidia rufa.</title>
        <authorList>
            <person name="Sugita-Konishi S."/>
            <person name="Sato K."/>
            <person name="Mori E."/>
            <person name="Abe Y."/>
            <person name="Kisaki G."/>
            <person name="Hamano K."/>
            <person name="Suezawa K."/>
            <person name="Otani M."/>
            <person name="Fukuda T."/>
            <person name="Manabe T."/>
            <person name="Gomi K."/>
            <person name="Tabuchi M."/>
            <person name="Akimitsu K."/>
            <person name="Kataoka I."/>
        </authorList>
    </citation>
    <scope>NUCLEOTIDE SEQUENCE [LARGE SCALE GENOMIC DNA]</scope>
    <source>
        <strain evidence="2">cv. Fuchu</strain>
    </source>
</reference>
<dbReference type="AlphaFoldDB" id="A0A7J0G5D6"/>
<protein>
    <submittedName>
        <fullName evidence="1">Uncharacterized protein</fullName>
    </submittedName>
</protein>
<name>A0A7J0G5D6_9ERIC</name>
<keyword evidence="2" id="KW-1185">Reference proteome</keyword>